<gene>
    <name evidence="1" type="ORF">HOLleu_08866</name>
</gene>
<evidence type="ECO:0000313" key="2">
    <source>
        <dbReference type="Proteomes" id="UP001152320"/>
    </source>
</evidence>
<dbReference type="Proteomes" id="UP001152320">
    <property type="component" value="Chromosome 3"/>
</dbReference>
<sequence>MMPTPYAKKFGVQFHTPQICMNTVELSSMGLGLYFTFNMYSRLAFLKPSRIANNAHSSRA</sequence>
<protein>
    <submittedName>
        <fullName evidence="1">Uncharacterized protein</fullName>
    </submittedName>
</protein>
<comment type="caution">
    <text evidence="1">The sequence shown here is derived from an EMBL/GenBank/DDBJ whole genome shotgun (WGS) entry which is preliminary data.</text>
</comment>
<name>A0A9Q1CI89_HOLLE</name>
<dbReference type="AlphaFoldDB" id="A0A9Q1CI89"/>
<keyword evidence="2" id="KW-1185">Reference proteome</keyword>
<evidence type="ECO:0000313" key="1">
    <source>
        <dbReference type="EMBL" id="KAJ8045783.1"/>
    </source>
</evidence>
<accession>A0A9Q1CI89</accession>
<reference evidence="1" key="1">
    <citation type="submission" date="2021-10" db="EMBL/GenBank/DDBJ databases">
        <title>Tropical sea cucumber genome reveals ecological adaptation and Cuvierian tubules defense mechanism.</title>
        <authorList>
            <person name="Chen T."/>
        </authorList>
    </citation>
    <scope>NUCLEOTIDE SEQUENCE</scope>
    <source>
        <strain evidence="1">Nanhai2018</strain>
        <tissue evidence="1">Muscle</tissue>
    </source>
</reference>
<proteinExistence type="predicted"/>
<dbReference type="EMBL" id="JAIZAY010000003">
    <property type="protein sequence ID" value="KAJ8045783.1"/>
    <property type="molecule type" value="Genomic_DNA"/>
</dbReference>
<organism evidence="1 2">
    <name type="scientific">Holothuria leucospilota</name>
    <name type="common">Black long sea cucumber</name>
    <name type="synonym">Mertensiothuria leucospilota</name>
    <dbReference type="NCBI Taxonomy" id="206669"/>
    <lineage>
        <taxon>Eukaryota</taxon>
        <taxon>Metazoa</taxon>
        <taxon>Echinodermata</taxon>
        <taxon>Eleutherozoa</taxon>
        <taxon>Echinozoa</taxon>
        <taxon>Holothuroidea</taxon>
        <taxon>Aspidochirotacea</taxon>
        <taxon>Aspidochirotida</taxon>
        <taxon>Holothuriidae</taxon>
        <taxon>Holothuria</taxon>
    </lineage>
</organism>